<name>A0A094Q4X7_9ZZZZ</name>
<comment type="caution">
    <text evidence="1">The sequence shown here is derived from an EMBL/GenBank/DDBJ whole genome shotgun (WGS) entry which is preliminary data.</text>
</comment>
<protein>
    <submittedName>
        <fullName evidence="1">Uncharacterized protein</fullName>
    </submittedName>
</protein>
<reference evidence="1" key="1">
    <citation type="submission" date="2014-05" db="EMBL/GenBank/DDBJ databases">
        <title>Key roles for freshwater Actinobacteria revealed by deep metagenomic sequencing.</title>
        <authorList>
            <person name="Ghai R."/>
            <person name="Mizuno C.M."/>
            <person name="Picazo A."/>
            <person name="Camacho A."/>
            <person name="Rodriguez-Valera F."/>
        </authorList>
    </citation>
    <scope>NUCLEOTIDE SEQUENCE</scope>
</reference>
<dbReference type="AlphaFoldDB" id="A0A094Q4X7"/>
<dbReference type="EMBL" id="JNSK01000015">
    <property type="protein sequence ID" value="KGA19215.1"/>
    <property type="molecule type" value="Genomic_DNA"/>
</dbReference>
<organism evidence="1">
    <name type="scientific">freshwater metagenome</name>
    <dbReference type="NCBI Taxonomy" id="449393"/>
    <lineage>
        <taxon>unclassified sequences</taxon>
        <taxon>metagenomes</taxon>
        <taxon>ecological metagenomes</taxon>
    </lineage>
</organism>
<proteinExistence type="predicted"/>
<sequence>MSKRFNGDDVLYIHLKRDFDDTVDSFLHRLRNSNYRSSIMTAFSHGILMKPKDWKEEEEPKLAQFYVETIHSNISDFLSNKKHLVVHLQDGGESFDAFLDAIDAEGDLQKARETWKQIHNAR</sequence>
<evidence type="ECO:0000313" key="1">
    <source>
        <dbReference type="EMBL" id="KGA19215.1"/>
    </source>
</evidence>
<accession>A0A094Q4X7</accession>
<gene>
    <name evidence="1" type="ORF">GM50_6440</name>
</gene>